<dbReference type="Proteomes" id="UP000029578">
    <property type="component" value="Unassembled WGS sequence"/>
</dbReference>
<comment type="caution">
    <text evidence="1">The sequence shown here is derived from an EMBL/GenBank/DDBJ whole genome shotgun (WGS) entry which is preliminary data.</text>
</comment>
<protein>
    <submittedName>
        <fullName evidence="1">Uncharacterized protein</fullName>
    </submittedName>
</protein>
<sequence length="174" mass="18982">MAIIVCCSCGGGTKPNPENRTYENAYKSSSTATATETDNPYLENKLQTGTIPYNNNTCEGDESKISVSTSASSECDVVVIVKRNNHIVRNVYIEAGDSYEFSVPNGTYQVFFYGGKGWNPYKKMPGGYIGGFVANESYSKDSSVALNYQGVSYELIPQQNGNFSTMQSNASEIF</sequence>
<gene>
    <name evidence="1" type="ORF">HMPREF0661_03945</name>
</gene>
<accession>A0A096AVD0</accession>
<evidence type="ECO:0000313" key="1">
    <source>
        <dbReference type="EMBL" id="KGF51043.1"/>
    </source>
</evidence>
<evidence type="ECO:0000313" key="2">
    <source>
        <dbReference type="Proteomes" id="UP000029578"/>
    </source>
</evidence>
<proteinExistence type="predicted"/>
<dbReference type="AlphaFoldDB" id="A0A096AVD0"/>
<name>A0A096AVD0_9BACT</name>
<dbReference type="EMBL" id="JRNS01000235">
    <property type="protein sequence ID" value="KGF51043.1"/>
    <property type="molecule type" value="Genomic_DNA"/>
</dbReference>
<organism evidence="1 2">
    <name type="scientific">Prevotella melaninogenica DNF00666</name>
    <dbReference type="NCBI Taxonomy" id="1401073"/>
    <lineage>
        <taxon>Bacteria</taxon>
        <taxon>Pseudomonadati</taxon>
        <taxon>Bacteroidota</taxon>
        <taxon>Bacteroidia</taxon>
        <taxon>Bacteroidales</taxon>
        <taxon>Prevotellaceae</taxon>
        <taxon>Prevotella</taxon>
    </lineage>
</organism>
<reference evidence="1 2" key="1">
    <citation type="submission" date="2014-07" db="EMBL/GenBank/DDBJ databases">
        <authorList>
            <person name="McCorrison J."/>
            <person name="Sanka R."/>
            <person name="Torralba M."/>
            <person name="Gillis M."/>
            <person name="Haft D.H."/>
            <person name="Methe B."/>
            <person name="Sutton G."/>
            <person name="Nelson K.E."/>
        </authorList>
    </citation>
    <scope>NUCLEOTIDE SEQUENCE [LARGE SCALE GENOMIC DNA]</scope>
    <source>
        <strain evidence="1 2">DNF00666</strain>
    </source>
</reference>